<feature type="compositionally biased region" description="Basic and acidic residues" evidence="10">
    <location>
        <begin position="767"/>
        <end position="788"/>
    </location>
</feature>
<evidence type="ECO:0000256" key="4">
    <source>
        <dbReference type="ARBA" id="ARBA00013872"/>
    </source>
</evidence>
<evidence type="ECO:0000256" key="3">
    <source>
        <dbReference type="ARBA" id="ARBA00010767"/>
    </source>
</evidence>
<comment type="caution">
    <text evidence="11">The sequence shown here is derived from an EMBL/GenBank/DDBJ whole genome shotgun (WGS) entry which is preliminary data.</text>
</comment>
<evidence type="ECO:0000256" key="5">
    <source>
        <dbReference type="ARBA" id="ARBA00022490"/>
    </source>
</evidence>
<keyword evidence="5" id="KW-0963">Cytoplasm</keyword>
<sequence length="887" mass="98634">MAIWWGGGHPRGTEHDRAPAKTRRSRALQLQSQWQEVTERERRARVRNQQLLEDFQRAQDTLRDLVARTVAMATIRMEYERQLEQHFPQWQQRFEEKRISVQGKEVALHFKEALRKMEEEEDREAHRRTTKGVNAPSLSPGPSLLPTTPILPHSLTVSGKGETHLHMLQKNKKVTKENSAQSYPCTPWKPSVHSSWLTGAQSSPGVSQASYIQDPRSPPDLRGLQDLARAEYPFQHPLHRLVSQPFDPCWLLPQEQPHRGPIVGYPPGWPGLCSVPRLQSPYVQGPWPGFPIVDPRDWGMALPREPDAEGDSATTRGERERSEGPESLKDSRQGQQVYKRPLRASNQSYELDIKPVRLSSGRADSSEDSSVCSEPPQGDAAGVRRRRRRRENKGGMPQSRMKREEATSQRSSAGSSVSSLTGSGVVRATDSRATFEARSQRSGIPLATAPSIEQEENHSQEEASGSAGAETEGAVNQGTEDAQETQDSSQRDGGITDEEDEDGEKEGEDEKEDDEEEVEKTEAAEEREGEMIEDSDVEQDVHEGEDGSGDEGSVEGEVSSCAEDAEAERTGGVLEQAEEVVEVGKRLKLSAKEVGEEDPSSERNGNSEEEEETEGRLEEDVEESVGSEEEEEEDDRQEEEDEEEEADEQESCSQEENGEDEGEGSGSLEEGETEEGEESEEGNDAVEEDEEDDDEEVGTGGAEAAADNRKEESEGTTDSEDEIITSQVDKRNDTTRKADVGIKCKTRAGGNMGDIEEEGEDEDAEQIAEKEYYENESNDNKKLNHGYEDDSEDGEYIEGLLAPKKDSSIHEVCVAEKKEVPDPASPMVREPKGKPTCPQRVKEQIITVQSKALWQDSDSDLGDNVPGRSDVTTPLKDVLEDFDEFYD</sequence>
<organism evidence="11 12">
    <name type="scientific">Synaphobranchus kaupii</name>
    <name type="common">Kaup's arrowtooth eel</name>
    <dbReference type="NCBI Taxonomy" id="118154"/>
    <lineage>
        <taxon>Eukaryota</taxon>
        <taxon>Metazoa</taxon>
        <taxon>Chordata</taxon>
        <taxon>Craniata</taxon>
        <taxon>Vertebrata</taxon>
        <taxon>Euteleostomi</taxon>
        <taxon>Actinopterygii</taxon>
        <taxon>Neopterygii</taxon>
        <taxon>Teleostei</taxon>
        <taxon>Anguilliformes</taxon>
        <taxon>Synaphobranchidae</taxon>
        <taxon>Synaphobranchus</taxon>
    </lineage>
</organism>
<feature type="compositionally biased region" description="Acidic residues" evidence="10">
    <location>
        <begin position="607"/>
        <end position="650"/>
    </location>
</feature>
<comment type="subcellular location">
    <subcellularLocation>
        <location evidence="1">Cytoplasm</location>
        <location evidence="1">Cytoskeleton</location>
        <location evidence="1">Cilium basal body</location>
    </subcellularLocation>
    <subcellularLocation>
        <location evidence="2">Cytoplasm</location>
        <location evidence="2">Cytoskeleton</location>
        <location evidence="2">Microtubule organizing center</location>
        <location evidence="2">Centrosome</location>
    </subcellularLocation>
</comment>
<evidence type="ECO:0000256" key="2">
    <source>
        <dbReference type="ARBA" id="ARBA00004300"/>
    </source>
</evidence>
<proteinExistence type="inferred from homology"/>
<dbReference type="PANTHER" id="PTHR16299:SF2">
    <property type="entry name" value="CENTROSOMAL PROTEIN KIZUNA"/>
    <property type="match status" value="1"/>
</dbReference>
<dbReference type="Proteomes" id="UP001152622">
    <property type="component" value="Chromosome 18"/>
</dbReference>
<feature type="compositionally biased region" description="Polar residues" evidence="10">
    <location>
        <begin position="476"/>
        <end position="488"/>
    </location>
</feature>
<feature type="compositionally biased region" description="Polar residues" evidence="10">
    <location>
        <begin position="196"/>
        <end position="211"/>
    </location>
</feature>
<dbReference type="InterPro" id="IPR026742">
    <property type="entry name" value="Centrosomal_kizuma"/>
</dbReference>
<dbReference type="PANTHER" id="PTHR16299">
    <property type="entry name" value="CENTROSOMAL PROTEIN KIZUNA"/>
    <property type="match status" value="1"/>
</dbReference>
<keyword evidence="6" id="KW-0206">Cytoskeleton</keyword>
<evidence type="ECO:0000256" key="8">
    <source>
        <dbReference type="ARBA" id="ARBA00024919"/>
    </source>
</evidence>
<name>A0A9Q1EFQ7_SYNKA</name>
<feature type="compositionally biased region" description="Acidic residues" evidence="10">
    <location>
        <begin position="495"/>
        <end position="519"/>
    </location>
</feature>
<comment type="function">
    <text evidence="8">Centrosomal protein required for establishing a robust mitotic centrosome architecture that can endure the forces that converge on the centrosomes during spindle formation. Required for stabilizing the expanded pericentriolar material around the centriole.</text>
</comment>
<keyword evidence="7" id="KW-0966">Cell projection</keyword>
<feature type="compositionally biased region" description="Acidic residues" evidence="10">
    <location>
        <begin position="754"/>
        <end position="766"/>
    </location>
</feature>
<feature type="region of interest" description="Disordered" evidence="10">
    <location>
        <begin position="1"/>
        <end position="26"/>
    </location>
</feature>
<dbReference type="GO" id="GO:0007051">
    <property type="term" value="P:spindle organization"/>
    <property type="evidence" value="ECO:0007669"/>
    <property type="project" value="InterPro"/>
</dbReference>
<feature type="compositionally biased region" description="Basic and acidic residues" evidence="10">
    <location>
        <begin position="728"/>
        <end position="742"/>
    </location>
</feature>
<reference evidence="11" key="1">
    <citation type="journal article" date="2023" name="Science">
        <title>Genome structures resolve the early diversification of teleost fishes.</title>
        <authorList>
            <person name="Parey E."/>
            <person name="Louis A."/>
            <person name="Montfort J."/>
            <person name="Bouchez O."/>
            <person name="Roques C."/>
            <person name="Iampietro C."/>
            <person name="Lluch J."/>
            <person name="Castinel A."/>
            <person name="Donnadieu C."/>
            <person name="Desvignes T."/>
            <person name="Floi Bucao C."/>
            <person name="Jouanno E."/>
            <person name="Wen M."/>
            <person name="Mejri S."/>
            <person name="Dirks R."/>
            <person name="Jansen H."/>
            <person name="Henkel C."/>
            <person name="Chen W.J."/>
            <person name="Zahm M."/>
            <person name="Cabau C."/>
            <person name="Klopp C."/>
            <person name="Thompson A.W."/>
            <person name="Robinson-Rechavi M."/>
            <person name="Braasch I."/>
            <person name="Lecointre G."/>
            <person name="Bobe J."/>
            <person name="Postlethwait J.H."/>
            <person name="Berthelot C."/>
            <person name="Roest Crollius H."/>
            <person name="Guiguen Y."/>
        </authorList>
    </citation>
    <scope>NUCLEOTIDE SEQUENCE</scope>
    <source>
        <strain evidence="11">WJC10195</strain>
    </source>
</reference>
<accession>A0A9Q1EFQ7</accession>
<feature type="compositionally biased region" description="Low complexity" evidence="10">
    <location>
        <begin position="408"/>
        <end position="426"/>
    </location>
</feature>
<evidence type="ECO:0000256" key="1">
    <source>
        <dbReference type="ARBA" id="ARBA00004120"/>
    </source>
</evidence>
<feature type="compositionally biased region" description="Basic and acidic residues" evidence="10">
    <location>
        <begin position="429"/>
        <end position="439"/>
    </location>
</feature>
<feature type="region of interest" description="Disordered" evidence="10">
    <location>
        <begin position="298"/>
        <end position="793"/>
    </location>
</feature>
<protein>
    <recommendedName>
        <fullName evidence="4">Centrosomal protein kizuna</fullName>
    </recommendedName>
    <alternativeName>
        <fullName evidence="9">Polo-like kinase 1 substrate 1</fullName>
    </alternativeName>
</protein>
<dbReference type="OrthoDB" id="8952129at2759"/>
<feature type="compositionally biased region" description="Low complexity" evidence="10">
    <location>
        <begin position="462"/>
        <end position="474"/>
    </location>
</feature>
<feature type="compositionally biased region" description="Acidic residues" evidence="10">
    <location>
        <begin position="656"/>
        <end position="697"/>
    </location>
</feature>
<feature type="region of interest" description="Disordered" evidence="10">
    <location>
        <begin position="117"/>
        <end position="157"/>
    </location>
</feature>
<feature type="compositionally biased region" description="Basic and acidic residues" evidence="10">
    <location>
        <begin position="316"/>
        <end position="332"/>
    </location>
</feature>
<evidence type="ECO:0000256" key="10">
    <source>
        <dbReference type="SAM" id="MobiDB-lite"/>
    </source>
</evidence>
<feature type="compositionally biased region" description="Basic and acidic residues" evidence="10">
    <location>
        <begin position="117"/>
        <end position="127"/>
    </location>
</feature>
<dbReference type="EMBL" id="JAINUF010000018">
    <property type="protein sequence ID" value="KAJ8337974.1"/>
    <property type="molecule type" value="Genomic_DNA"/>
</dbReference>
<feature type="compositionally biased region" description="Gly residues" evidence="10">
    <location>
        <begin position="1"/>
        <end position="10"/>
    </location>
</feature>
<gene>
    <name evidence="11" type="ORF">SKAU_G00369400</name>
</gene>
<feature type="compositionally biased region" description="Basic and acidic residues" evidence="10">
    <location>
        <begin position="582"/>
        <end position="594"/>
    </location>
</feature>
<feature type="region of interest" description="Disordered" evidence="10">
    <location>
        <begin position="196"/>
        <end position="219"/>
    </location>
</feature>
<evidence type="ECO:0000313" key="12">
    <source>
        <dbReference type="Proteomes" id="UP001152622"/>
    </source>
</evidence>
<evidence type="ECO:0000256" key="9">
    <source>
        <dbReference type="ARBA" id="ARBA00031153"/>
    </source>
</evidence>
<dbReference type="GO" id="GO:0005813">
    <property type="term" value="C:centrosome"/>
    <property type="evidence" value="ECO:0007669"/>
    <property type="project" value="UniProtKB-SubCell"/>
</dbReference>
<feature type="compositionally biased region" description="Acidic residues" evidence="10">
    <location>
        <begin position="714"/>
        <end position="723"/>
    </location>
</feature>
<feature type="region of interest" description="Disordered" evidence="10">
    <location>
        <begin position="817"/>
        <end position="839"/>
    </location>
</feature>
<evidence type="ECO:0000256" key="6">
    <source>
        <dbReference type="ARBA" id="ARBA00023212"/>
    </source>
</evidence>
<feature type="region of interest" description="Disordered" evidence="10">
    <location>
        <begin position="851"/>
        <end position="872"/>
    </location>
</feature>
<comment type="similarity">
    <text evidence="3">Belongs to the kizuna family.</text>
</comment>
<evidence type="ECO:0000256" key="7">
    <source>
        <dbReference type="ARBA" id="ARBA00023273"/>
    </source>
</evidence>
<keyword evidence="12" id="KW-1185">Reference proteome</keyword>
<feature type="compositionally biased region" description="Basic and acidic residues" evidence="10">
    <location>
        <begin position="520"/>
        <end position="530"/>
    </location>
</feature>
<feature type="compositionally biased region" description="Low complexity" evidence="10">
    <location>
        <begin position="136"/>
        <end position="156"/>
    </location>
</feature>
<dbReference type="AlphaFoldDB" id="A0A9Q1EFQ7"/>
<evidence type="ECO:0000313" key="11">
    <source>
        <dbReference type="EMBL" id="KAJ8337974.1"/>
    </source>
</evidence>